<dbReference type="InterPro" id="IPR002397">
    <property type="entry name" value="Cyt_P450_B"/>
</dbReference>
<organism evidence="8 9">
    <name type="scientific">Paraburkholderia megapolitana</name>
    <dbReference type="NCBI Taxonomy" id="420953"/>
    <lineage>
        <taxon>Bacteria</taxon>
        <taxon>Pseudomonadati</taxon>
        <taxon>Pseudomonadota</taxon>
        <taxon>Betaproteobacteria</taxon>
        <taxon>Burkholderiales</taxon>
        <taxon>Burkholderiaceae</taxon>
        <taxon>Paraburkholderia</taxon>
    </lineage>
</organism>
<dbReference type="InterPro" id="IPR036396">
    <property type="entry name" value="Cyt_P450_sf"/>
</dbReference>
<dbReference type="SUPFAM" id="SSF48264">
    <property type="entry name" value="Cytochrome P450"/>
    <property type="match status" value="1"/>
</dbReference>
<proteinExistence type="inferred from homology"/>
<dbReference type="InterPro" id="IPR017972">
    <property type="entry name" value="Cyt_P450_CS"/>
</dbReference>
<evidence type="ECO:0000256" key="7">
    <source>
        <dbReference type="RuleBase" id="RU000461"/>
    </source>
</evidence>
<dbReference type="Pfam" id="PF00067">
    <property type="entry name" value="p450"/>
    <property type="match status" value="2"/>
</dbReference>
<keyword evidence="6 7" id="KW-0503">Monooxygenase</keyword>
<protein>
    <recommendedName>
        <fullName evidence="10">Cytochrome P450</fullName>
    </recommendedName>
</protein>
<dbReference type="GO" id="GO:0016705">
    <property type="term" value="F:oxidoreductase activity, acting on paired donors, with incorporation or reduction of molecular oxygen"/>
    <property type="evidence" value="ECO:0007669"/>
    <property type="project" value="InterPro"/>
</dbReference>
<keyword evidence="2 7" id="KW-0349">Heme</keyword>
<dbReference type="InterPro" id="IPR001128">
    <property type="entry name" value="Cyt_P450"/>
</dbReference>
<keyword evidence="5 7" id="KW-0408">Iron</keyword>
<evidence type="ECO:0000256" key="1">
    <source>
        <dbReference type="ARBA" id="ARBA00010617"/>
    </source>
</evidence>
<name>A0A1I3EXN2_9BURK</name>
<dbReference type="Gene3D" id="1.10.630.10">
    <property type="entry name" value="Cytochrome P450"/>
    <property type="match status" value="1"/>
</dbReference>
<evidence type="ECO:0000313" key="8">
    <source>
        <dbReference type="EMBL" id="SFI03666.1"/>
    </source>
</evidence>
<dbReference type="PRINTS" id="PR00359">
    <property type="entry name" value="BP450"/>
</dbReference>
<gene>
    <name evidence="8" type="ORF">SAMN05192543_1011159</name>
</gene>
<evidence type="ECO:0000256" key="4">
    <source>
        <dbReference type="ARBA" id="ARBA00023002"/>
    </source>
</evidence>
<evidence type="ECO:0000256" key="6">
    <source>
        <dbReference type="ARBA" id="ARBA00023033"/>
    </source>
</evidence>
<evidence type="ECO:0000256" key="3">
    <source>
        <dbReference type="ARBA" id="ARBA00022723"/>
    </source>
</evidence>
<dbReference type="GO" id="GO:0020037">
    <property type="term" value="F:heme binding"/>
    <property type="evidence" value="ECO:0007669"/>
    <property type="project" value="InterPro"/>
</dbReference>
<dbReference type="GO" id="GO:0004497">
    <property type="term" value="F:monooxygenase activity"/>
    <property type="evidence" value="ECO:0007669"/>
    <property type="project" value="UniProtKB-KW"/>
</dbReference>
<dbReference type="GO" id="GO:0005506">
    <property type="term" value="F:iron ion binding"/>
    <property type="evidence" value="ECO:0007669"/>
    <property type="project" value="InterPro"/>
</dbReference>
<evidence type="ECO:0000256" key="5">
    <source>
        <dbReference type="ARBA" id="ARBA00023004"/>
    </source>
</evidence>
<evidence type="ECO:0008006" key="10">
    <source>
        <dbReference type="Google" id="ProtNLM"/>
    </source>
</evidence>
<keyword evidence="4 7" id="KW-0560">Oxidoreductase</keyword>
<dbReference type="FunFam" id="1.10.630.10:FF:000018">
    <property type="entry name" value="Cytochrome P450 monooxygenase"/>
    <property type="match status" value="1"/>
</dbReference>
<evidence type="ECO:0000313" key="9">
    <source>
        <dbReference type="Proteomes" id="UP000199548"/>
    </source>
</evidence>
<dbReference type="AlphaFoldDB" id="A0A1I3EXN2"/>
<dbReference type="EMBL" id="FOQU01000001">
    <property type="protein sequence ID" value="SFI03666.1"/>
    <property type="molecule type" value="Genomic_DNA"/>
</dbReference>
<dbReference type="STRING" id="420953.SAMN05192543_1011159"/>
<evidence type="ECO:0000256" key="2">
    <source>
        <dbReference type="ARBA" id="ARBA00022617"/>
    </source>
</evidence>
<dbReference type="PROSITE" id="PS00086">
    <property type="entry name" value="CYTOCHROME_P450"/>
    <property type="match status" value="1"/>
</dbReference>
<sequence>MMNFASFSSPAFFTDPYPIYEKVREAGPLLPVAPNVLVTGRFEIIDALLRDRRMGKTYLQSVSVRYGEAATQYPVFQALSRTFLMMNPPSHTRLRTLLMKAFNAKQIEKLREIVEMTSDDLLARIGSKAEFDLVAEYALPLPVEIICRLLGISPADGLKLGAAASRLIAAFDLAPLDEARLAEANEAALTLEWYFRQVVEQRRASPGDDIISSLVSVEDDGATLSDEEIISNVILLFIAGHETTSNMIGNAFIALFRQPVQLLALKRDPALIPKAITECMRYDSSVQMVVRTALEDVAIGDATLARGTIVFMLVGAANRDPAVFAHPDQLDFSREGNVPSLAFGGGIHYCLGARLAQLEIEVAIGALLSRFPDMQPTNLDQLIWHPRNNLRGVESLRVVTAAA</sequence>
<comment type="similarity">
    <text evidence="1 7">Belongs to the cytochrome P450 family.</text>
</comment>
<reference evidence="8 9" key="1">
    <citation type="submission" date="2016-10" db="EMBL/GenBank/DDBJ databases">
        <authorList>
            <person name="de Groot N.N."/>
        </authorList>
    </citation>
    <scope>NUCLEOTIDE SEQUENCE [LARGE SCALE GENOMIC DNA]</scope>
    <source>
        <strain evidence="8 9">LMG 23650</strain>
    </source>
</reference>
<dbReference type="Proteomes" id="UP000199548">
    <property type="component" value="Unassembled WGS sequence"/>
</dbReference>
<dbReference type="PANTHER" id="PTHR46696:SF1">
    <property type="entry name" value="CYTOCHROME P450 YJIB-RELATED"/>
    <property type="match status" value="1"/>
</dbReference>
<keyword evidence="9" id="KW-1185">Reference proteome</keyword>
<dbReference type="CDD" id="cd20625">
    <property type="entry name" value="CYP164-like"/>
    <property type="match status" value="1"/>
</dbReference>
<accession>A0A1I3EXN2</accession>
<keyword evidence="3 7" id="KW-0479">Metal-binding</keyword>
<dbReference type="PANTHER" id="PTHR46696">
    <property type="entry name" value="P450, PUTATIVE (EUROFUNG)-RELATED"/>
    <property type="match status" value="1"/>
</dbReference>